<reference evidence="2" key="1">
    <citation type="journal article" date="2012" name="Nature">
        <title>The oyster genome reveals stress adaptation and complexity of shell formation.</title>
        <authorList>
            <person name="Zhang G."/>
            <person name="Fang X."/>
            <person name="Guo X."/>
            <person name="Li L."/>
            <person name="Luo R."/>
            <person name="Xu F."/>
            <person name="Yang P."/>
            <person name="Zhang L."/>
            <person name="Wang X."/>
            <person name="Qi H."/>
            <person name="Xiong Z."/>
            <person name="Que H."/>
            <person name="Xie Y."/>
            <person name="Holland P.W."/>
            <person name="Paps J."/>
            <person name="Zhu Y."/>
            <person name="Wu F."/>
            <person name="Chen Y."/>
            <person name="Wang J."/>
            <person name="Peng C."/>
            <person name="Meng J."/>
            <person name="Yang L."/>
            <person name="Liu J."/>
            <person name="Wen B."/>
            <person name="Zhang N."/>
            <person name="Huang Z."/>
            <person name="Zhu Q."/>
            <person name="Feng Y."/>
            <person name="Mount A."/>
            <person name="Hedgecock D."/>
            <person name="Xu Z."/>
            <person name="Liu Y."/>
            <person name="Domazet-Loso T."/>
            <person name="Du Y."/>
            <person name="Sun X."/>
            <person name="Zhang S."/>
            <person name="Liu B."/>
            <person name="Cheng P."/>
            <person name="Jiang X."/>
            <person name="Li J."/>
            <person name="Fan D."/>
            <person name="Wang W."/>
            <person name="Fu W."/>
            <person name="Wang T."/>
            <person name="Wang B."/>
            <person name="Zhang J."/>
            <person name="Peng Z."/>
            <person name="Li Y."/>
            <person name="Li N."/>
            <person name="Wang J."/>
            <person name="Chen M."/>
            <person name="He Y."/>
            <person name="Tan F."/>
            <person name="Song X."/>
            <person name="Zheng Q."/>
            <person name="Huang R."/>
            <person name="Yang H."/>
            <person name="Du X."/>
            <person name="Chen L."/>
            <person name="Yang M."/>
            <person name="Gaffney P.M."/>
            <person name="Wang S."/>
            <person name="Luo L."/>
            <person name="She Z."/>
            <person name="Ming Y."/>
            <person name="Huang W."/>
            <person name="Zhang S."/>
            <person name="Huang B."/>
            <person name="Zhang Y."/>
            <person name="Qu T."/>
            <person name="Ni P."/>
            <person name="Miao G."/>
            <person name="Wang J."/>
            <person name="Wang Q."/>
            <person name="Steinberg C.E."/>
            <person name="Wang H."/>
            <person name="Li N."/>
            <person name="Qian L."/>
            <person name="Zhang G."/>
            <person name="Li Y."/>
            <person name="Yang H."/>
            <person name="Liu X."/>
            <person name="Wang J."/>
            <person name="Yin Y."/>
            <person name="Wang J."/>
        </authorList>
    </citation>
    <scope>NUCLEOTIDE SEQUENCE [LARGE SCALE GENOMIC DNA]</scope>
    <source>
        <strain evidence="2">05x7-T-G4-1.051#20</strain>
    </source>
</reference>
<name>K1S6N7_MAGGI</name>
<dbReference type="InParanoid" id="K1S6N7"/>
<dbReference type="AlphaFoldDB" id="K1S6N7"/>
<protein>
    <submittedName>
        <fullName evidence="2">Uncharacterized protein</fullName>
    </submittedName>
</protein>
<feature type="region of interest" description="Disordered" evidence="1">
    <location>
        <begin position="137"/>
        <end position="165"/>
    </location>
</feature>
<gene>
    <name evidence="2" type="ORF">CGI_10018051</name>
</gene>
<evidence type="ECO:0000256" key="1">
    <source>
        <dbReference type="SAM" id="MobiDB-lite"/>
    </source>
</evidence>
<dbReference type="HOGENOM" id="CLU_1455764_0_0_1"/>
<dbReference type="EMBL" id="JH816405">
    <property type="protein sequence ID" value="EKC43061.1"/>
    <property type="molecule type" value="Genomic_DNA"/>
</dbReference>
<feature type="compositionally biased region" description="Low complexity" evidence="1">
    <location>
        <begin position="140"/>
        <end position="151"/>
    </location>
</feature>
<organism evidence="2">
    <name type="scientific">Magallana gigas</name>
    <name type="common">Pacific oyster</name>
    <name type="synonym">Crassostrea gigas</name>
    <dbReference type="NCBI Taxonomy" id="29159"/>
    <lineage>
        <taxon>Eukaryota</taxon>
        <taxon>Metazoa</taxon>
        <taxon>Spiralia</taxon>
        <taxon>Lophotrochozoa</taxon>
        <taxon>Mollusca</taxon>
        <taxon>Bivalvia</taxon>
        <taxon>Autobranchia</taxon>
        <taxon>Pteriomorphia</taxon>
        <taxon>Ostreida</taxon>
        <taxon>Ostreoidea</taxon>
        <taxon>Ostreidae</taxon>
        <taxon>Magallana</taxon>
    </lineage>
</organism>
<evidence type="ECO:0000313" key="2">
    <source>
        <dbReference type="EMBL" id="EKC43061.1"/>
    </source>
</evidence>
<accession>K1S6N7</accession>
<sequence>MKAKIEQVQRKRKSLDCIPVYACVETTEQGKPKRKKTAIRGKHNKAMVTQGSNHLTSQQLDTSMEMVPLPSPPSPYCDGIIESDYVDLQVEKSKSAGKKRQATETVTKRISSKGAIVTQEWDGQDLQQSEPFKNIIEPLGSSIDDSQGDQSNMAIINAPNSEPPFPECLSDVVPETAQYQLNSIPN</sequence>
<proteinExistence type="predicted"/>